<evidence type="ECO:0000256" key="8">
    <source>
        <dbReference type="ARBA" id="ARBA00023211"/>
    </source>
</evidence>
<comment type="cofactor">
    <cofactor evidence="1">
        <name>Mn(2+)</name>
        <dbReference type="ChEBI" id="CHEBI:29035"/>
    </cofactor>
</comment>
<dbReference type="InterPro" id="IPR050587">
    <property type="entry name" value="GNT1/Glycosyltrans_8"/>
</dbReference>
<evidence type="ECO:0000256" key="7">
    <source>
        <dbReference type="ARBA" id="ARBA00023180"/>
    </source>
</evidence>
<dbReference type="PANTHER" id="PTHR11183">
    <property type="entry name" value="GLYCOGENIN SUBFAMILY MEMBER"/>
    <property type="match status" value="1"/>
</dbReference>
<dbReference type="SUPFAM" id="SSF53448">
    <property type="entry name" value="Nucleotide-diphospho-sugar transferases"/>
    <property type="match status" value="1"/>
</dbReference>
<feature type="compositionally biased region" description="Polar residues" evidence="14">
    <location>
        <begin position="939"/>
        <end position="955"/>
    </location>
</feature>
<evidence type="ECO:0000256" key="10">
    <source>
        <dbReference type="ARBA" id="ARBA00038934"/>
    </source>
</evidence>
<feature type="compositionally biased region" description="Polar residues" evidence="14">
    <location>
        <begin position="749"/>
        <end position="761"/>
    </location>
</feature>
<name>A0A8H4URR7_9HYPO</name>
<dbReference type="FunFam" id="3.90.550.10:FF:000092">
    <property type="entry name" value="Glycogenin 2"/>
    <property type="match status" value="1"/>
</dbReference>
<keyword evidence="3" id="KW-0963">Cytoplasm</keyword>
<evidence type="ECO:0000256" key="1">
    <source>
        <dbReference type="ARBA" id="ARBA00001936"/>
    </source>
</evidence>
<feature type="region of interest" description="Disordered" evidence="14">
    <location>
        <begin position="742"/>
        <end position="768"/>
    </location>
</feature>
<reference evidence="15" key="2">
    <citation type="submission" date="2020-05" db="EMBL/GenBank/DDBJ databases">
        <authorList>
            <person name="Kim H.-S."/>
            <person name="Proctor R.H."/>
            <person name="Brown D.W."/>
        </authorList>
    </citation>
    <scope>NUCLEOTIDE SEQUENCE</scope>
    <source>
        <strain evidence="15">NRRL 22465</strain>
    </source>
</reference>
<evidence type="ECO:0000256" key="2">
    <source>
        <dbReference type="ARBA" id="ARBA00004496"/>
    </source>
</evidence>
<dbReference type="EMBL" id="JABEYC010000137">
    <property type="protein sequence ID" value="KAF4982016.1"/>
    <property type="molecule type" value="Genomic_DNA"/>
</dbReference>
<comment type="catalytic activity">
    <reaction evidence="11">
        <text>[1,4-alpha-D-glucosyl](n)-L-tyrosyl-[glycogenin] + UDP-alpha-D-glucose = [1,4-alpha-D-glucosyl](n+1)-L-tyrosyl-[glycogenin] + UDP + H(+)</text>
        <dbReference type="Rhea" id="RHEA:56560"/>
        <dbReference type="Rhea" id="RHEA-COMP:14606"/>
        <dbReference type="Rhea" id="RHEA-COMP:14607"/>
        <dbReference type="ChEBI" id="CHEBI:15378"/>
        <dbReference type="ChEBI" id="CHEBI:58223"/>
        <dbReference type="ChEBI" id="CHEBI:58885"/>
        <dbReference type="ChEBI" id="CHEBI:140574"/>
        <dbReference type="EC" id="2.4.1.186"/>
    </reaction>
</comment>
<feature type="compositionally biased region" description="Acidic residues" evidence="14">
    <location>
        <begin position="669"/>
        <end position="681"/>
    </location>
</feature>
<evidence type="ECO:0000256" key="5">
    <source>
        <dbReference type="ARBA" id="ARBA00022723"/>
    </source>
</evidence>
<evidence type="ECO:0000256" key="14">
    <source>
        <dbReference type="SAM" id="MobiDB-lite"/>
    </source>
</evidence>
<reference evidence="15" key="1">
    <citation type="journal article" date="2020" name="BMC Genomics">
        <title>Correction to: Identification and distribution of gene clusters required for synthesis of sphingolipid metabolism inhibitors in diverse species of the filamentous fungus Fusarium.</title>
        <authorList>
            <person name="Kim H.S."/>
            <person name="Lohmar J.M."/>
            <person name="Busman M."/>
            <person name="Brown D.W."/>
            <person name="Naumann T.A."/>
            <person name="Divon H.H."/>
            <person name="Lysoe E."/>
            <person name="Uhlig S."/>
            <person name="Proctor R.H."/>
        </authorList>
    </citation>
    <scope>NUCLEOTIDE SEQUENCE</scope>
    <source>
        <strain evidence="15">NRRL 22465</strain>
    </source>
</reference>
<evidence type="ECO:0000313" key="16">
    <source>
        <dbReference type="Proteomes" id="UP000635477"/>
    </source>
</evidence>
<keyword evidence="6" id="KW-0320">Glycogen biosynthesis</keyword>
<keyword evidence="7" id="KW-0325">Glycoprotein</keyword>
<dbReference type="GO" id="GO:0046872">
    <property type="term" value="F:metal ion binding"/>
    <property type="evidence" value="ECO:0007669"/>
    <property type="project" value="UniProtKB-KW"/>
</dbReference>
<organism evidence="15 16">
    <name type="scientific">Fusarium zealandicum</name>
    <dbReference type="NCBI Taxonomy" id="1053134"/>
    <lineage>
        <taxon>Eukaryota</taxon>
        <taxon>Fungi</taxon>
        <taxon>Dikarya</taxon>
        <taxon>Ascomycota</taxon>
        <taxon>Pezizomycotina</taxon>
        <taxon>Sordariomycetes</taxon>
        <taxon>Hypocreomycetidae</taxon>
        <taxon>Hypocreales</taxon>
        <taxon>Nectriaceae</taxon>
        <taxon>Fusarium</taxon>
        <taxon>Fusarium staphyleae species complex</taxon>
    </lineage>
</organism>
<dbReference type="InterPro" id="IPR002495">
    <property type="entry name" value="Glyco_trans_8"/>
</dbReference>
<comment type="function">
    <text evidence="13">Self-glucosylating initiator of glycogen synthesis. It catalyzes the formation of a short alpha (1,4)-glucosyl chain covalently attached via a glucose 1-O-tyrosyl linkage to internal tyrosine residues and these chains act as primers for the elongation reaction catalyzed by glycogen synthase.</text>
</comment>
<dbReference type="Proteomes" id="UP000635477">
    <property type="component" value="Unassembled WGS sequence"/>
</dbReference>
<feature type="compositionally biased region" description="Basic and acidic residues" evidence="14">
    <location>
        <begin position="537"/>
        <end position="578"/>
    </location>
</feature>
<dbReference type="EC" id="2.4.1.186" evidence="10"/>
<evidence type="ECO:0000313" key="15">
    <source>
        <dbReference type="EMBL" id="KAF4982016.1"/>
    </source>
</evidence>
<keyword evidence="5" id="KW-0479">Metal-binding</keyword>
<evidence type="ECO:0000256" key="12">
    <source>
        <dbReference type="ARBA" id="ARBA00052293"/>
    </source>
</evidence>
<accession>A0A8H4URR7</accession>
<dbReference type="Gene3D" id="3.90.550.10">
    <property type="entry name" value="Spore Coat Polysaccharide Biosynthesis Protein SpsA, Chain A"/>
    <property type="match status" value="1"/>
</dbReference>
<dbReference type="AlphaFoldDB" id="A0A8H4URR7"/>
<dbReference type="Pfam" id="PF01501">
    <property type="entry name" value="Glyco_transf_8"/>
    <property type="match status" value="1"/>
</dbReference>
<evidence type="ECO:0000256" key="4">
    <source>
        <dbReference type="ARBA" id="ARBA00022679"/>
    </source>
</evidence>
<feature type="region of interest" description="Disordered" evidence="14">
    <location>
        <begin position="803"/>
        <end position="825"/>
    </location>
</feature>
<comment type="subcellular location">
    <subcellularLocation>
        <location evidence="2">Cytoplasm</location>
    </subcellularLocation>
</comment>
<keyword evidence="4" id="KW-0808">Transferase</keyword>
<comment type="catalytic activity">
    <reaction evidence="12">
        <text>L-tyrosyl-[glycogenin] + UDP-alpha-D-glucose = alpha-D-glucosyl-L-tyrosyl-[glycogenin] + UDP + H(+)</text>
        <dbReference type="Rhea" id="RHEA:23360"/>
        <dbReference type="Rhea" id="RHEA-COMP:14604"/>
        <dbReference type="Rhea" id="RHEA-COMP:14605"/>
        <dbReference type="ChEBI" id="CHEBI:15378"/>
        <dbReference type="ChEBI" id="CHEBI:46858"/>
        <dbReference type="ChEBI" id="CHEBI:58223"/>
        <dbReference type="ChEBI" id="CHEBI:58885"/>
        <dbReference type="ChEBI" id="CHEBI:140573"/>
        <dbReference type="EC" id="2.4.1.186"/>
    </reaction>
</comment>
<comment type="caution">
    <text evidence="15">The sequence shown here is derived from an EMBL/GenBank/DDBJ whole genome shotgun (WGS) entry which is preliminary data.</text>
</comment>
<evidence type="ECO:0000256" key="3">
    <source>
        <dbReference type="ARBA" id="ARBA00022490"/>
    </source>
</evidence>
<evidence type="ECO:0000256" key="11">
    <source>
        <dbReference type="ARBA" id="ARBA00050886"/>
    </source>
</evidence>
<keyword evidence="8" id="KW-0464">Manganese</keyword>
<sequence length="991" mass="109671">MEEKEKKQRARAWRSALLQRLGGVCPLKPVQITVEGASSGVHAPGRRCRVQWVPTQGPGIGAARGPTGACARLLGYEPTWKFPLQGIIGSSHHQNILSYCLAISLQTTRPAEICSSCSPQDHILFFTTSSGLRSQALHLQLLLARRASSTSNLRTRLALDSFTKLPYSWVADRPLEPVADLGTLLLGLSYSMAASGAGGEQIYATLLLSDSYLPGALVLAHSLRDAGARRKLAVIVTLDSVSADAVTQLKTVYDYIFPVPRIRNDNPANLYLMNRGDLHSAFTKINLWKLTQFSKIVYIDADIVAYRAPEELFDVPHTFSAAPDIGWPDLFNTGVMVFTPNMGDYYAMIAMAERGISFDGADQGLINMHFGNQYNRLSFTYNVTPSAHYQYVPAYRHFQSSINMVHFIGSNKPWFTGRDAPHGSDPFNEMVGRWWAVYDKHYRHQESAPPRAHPAHEYVQYFTKGEWQPHPAHQEPHKSEHHQDHQGPAPAGGQHPPAPTHEHNAHDQGSQQHHQDSGHHHDHGGVPASGSAPQDSHFVHIDEHAGSGSQVEHHPEHHSSDHQGHQHAQQHREPKKEPPPITVHSWDAQRQPPPSDSKPEALNFPSTHYEMSRDTTPFVPPQRYPSPPKNMWYDVPKAPQAPRSKSVAEIFPWERNRPRPTRTFAGEPEPTEPEPESELEVSSETVAEPSGVTSISTEAKSEPSTPSTPTVHIIPADPWTSYTRINAWDEMPEIERYVDGLRGHKRGKSSGSIKRIQSPSSGLWKDDPTGVRLRGLKLTDFPSAVERPSLPVTPAPVHRQTFWSGEDEEHGEEEGAKKLPEAEGVPAQSDWVCVHGRRWRPVDCLCELTDLVVRHQDPLEQLQKLAKQQSDVLLKKFGGGDAEEGREGGGVSREIPSRPLPFGSGDMISPTHVAQSAPGVLSPQPVKGERPASILRDMSSGSFDLVTTSQQSTIPEPSYSGPGAAWEKGEDIPEYETSLPPKDKDLDVLET</sequence>
<feature type="region of interest" description="Disordered" evidence="14">
    <location>
        <begin position="468"/>
        <end position="604"/>
    </location>
</feature>
<feature type="compositionally biased region" description="Basic and acidic residues" evidence="14">
    <location>
        <begin position="981"/>
        <end position="991"/>
    </location>
</feature>
<evidence type="ECO:0000256" key="13">
    <source>
        <dbReference type="ARBA" id="ARBA00057883"/>
    </source>
</evidence>
<evidence type="ECO:0000256" key="6">
    <source>
        <dbReference type="ARBA" id="ARBA00023056"/>
    </source>
</evidence>
<evidence type="ECO:0000256" key="9">
    <source>
        <dbReference type="ARBA" id="ARBA00038162"/>
    </source>
</evidence>
<dbReference type="GO" id="GO:0005978">
    <property type="term" value="P:glycogen biosynthetic process"/>
    <property type="evidence" value="ECO:0007669"/>
    <property type="project" value="UniProtKB-KW"/>
</dbReference>
<feature type="compositionally biased region" description="Basic and acidic residues" evidence="14">
    <location>
        <begin position="472"/>
        <end position="485"/>
    </location>
</feature>
<feature type="region of interest" description="Disordered" evidence="14">
    <location>
        <begin position="877"/>
        <end position="991"/>
    </location>
</feature>
<feature type="compositionally biased region" description="Polar residues" evidence="14">
    <location>
        <begin position="691"/>
        <end position="710"/>
    </location>
</feature>
<protein>
    <recommendedName>
        <fullName evidence="10">glycogenin glucosyltransferase</fullName>
        <ecNumber evidence="10">2.4.1.186</ecNumber>
    </recommendedName>
</protein>
<feature type="region of interest" description="Disordered" evidence="14">
    <location>
        <begin position="656"/>
        <end position="712"/>
    </location>
</feature>
<dbReference type="OrthoDB" id="2014201at2759"/>
<dbReference type="GO" id="GO:0005737">
    <property type="term" value="C:cytoplasm"/>
    <property type="evidence" value="ECO:0007669"/>
    <property type="project" value="UniProtKB-SubCell"/>
</dbReference>
<feature type="compositionally biased region" description="Low complexity" evidence="14">
    <location>
        <begin position="486"/>
        <end position="495"/>
    </location>
</feature>
<dbReference type="InterPro" id="IPR029044">
    <property type="entry name" value="Nucleotide-diphossugar_trans"/>
</dbReference>
<comment type="similarity">
    <text evidence="9">Belongs to the glycosyltransferase 8 family. Glycogenin subfamily.</text>
</comment>
<proteinExistence type="inferred from homology"/>
<dbReference type="CDD" id="cd02537">
    <property type="entry name" value="GT8_Glycogenin"/>
    <property type="match status" value="1"/>
</dbReference>
<keyword evidence="16" id="KW-1185">Reference proteome</keyword>
<gene>
    <name evidence="15" type="ORF">FZEAL_2266</name>
</gene>
<dbReference type="GO" id="GO:0008466">
    <property type="term" value="F:glycogenin glucosyltransferase activity"/>
    <property type="evidence" value="ECO:0007669"/>
    <property type="project" value="UniProtKB-EC"/>
</dbReference>